<dbReference type="RefSeq" id="WP_344500394.1">
    <property type="nucleotide sequence ID" value="NZ_BAAAUD010000104.1"/>
</dbReference>
<keyword evidence="7" id="KW-1185">Reference proteome</keyword>
<comment type="caution">
    <text evidence="6">The sequence shown here is derived from an EMBL/GenBank/DDBJ whole genome shotgun (WGS) entry which is preliminary data.</text>
</comment>
<evidence type="ECO:0000313" key="7">
    <source>
        <dbReference type="Proteomes" id="UP001500403"/>
    </source>
</evidence>
<dbReference type="PANTHER" id="PTHR43649:SF33">
    <property type="entry name" value="POLYGALACTURONAN_RHAMNOGALACTURONAN-BINDING PROTEIN YTCQ"/>
    <property type="match status" value="1"/>
</dbReference>
<dbReference type="PANTHER" id="PTHR43649">
    <property type="entry name" value="ARABINOSE-BINDING PROTEIN-RELATED"/>
    <property type="match status" value="1"/>
</dbReference>
<keyword evidence="5" id="KW-0449">Lipoprotein</keyword>
<gene>
    <name evidence="6" type="ORF">GCM10010446_65360</name>
</gene>
<evidence type="ECO:0000256" key="5">
    <source>
        <dbReference type="ARBA" id="ARBA00023288"/>
    </source>
</evidence>
<dbReference type="Gene3D" id="3.40.190.10">
    <property type="entry name" value="Periplasmic binding protein-like II"/>
    <property type="match status" value="1"/>
</dbReference>
<dbReference type="Pfam" id="PF01547">
    <property type="entry name" value="SBP_bac_1"/>
    <property type="match status" value="1"/>
</dbReference>
<dbReference type="PROSITE" id="PS51318">
    <property type="entry name" value="TAT"/>
    <property type="match status" value="1"/>
</dbReference>
<dbReference type="SUPFAM" id="SSF53850">
    <property type="entry name" value="Periplasmic binding protein-like II"/>
    <property type="match status" value="1"/>
</dbReference>
<evidence type="ECO:0000256" key="1">
    <source>
        <dbReference type="ARBA" id="ARBA00022475"/>
    </source>
</evidence>
<dbReference type="InterPro" id="IPR050490">
    <property type="entry name" value="Bact_solute-bd_prot1"/>
</dbReference>
<evidence type="ECO:0000313" key="6">
    <source>
        <dbReference type="EMBL" id="GAA2971567.1"/>
    </source>
</evidence>
<evidence type="ECO:0000256" key="2">
    <source>
        <dbReference type="ARBA" id="ARBA00022729"/>
    </source>
</evidence>
<dbReference type="InterPro" id="IPR006059">
    <property type="entry name" value="SBP"/>
</dbReference>
<dbReference type="Proteomes" id="UP001500403">
    <property type="component" value="Unassembled WGS sequence"/>
</dbReference>
<organism evidence="6 7">
    <name type="scientific">Streptomyces enissocaesilis</name>
    <dbReference type="NCBI Taxonomy" id="332589"/>
    <lineage>
        <taxon>Bacteria</taxon>
        <taxon>Bacillati</taxon>
        <taxon>Actinomycetota</taxon>
        <taxon>Actinomycetes</taxon>
        <taxon>Kitasatosporales</taxon>
        <taxon>Streptomycetaceae</taxon>
        <taxon>Streptomyces</taxon>
        <taxon>Streptomyces rochei group</taxon>
    </lineage>
</organism>
<dbReference type="InterPro" id="IPR006311">
    <property type="entry name" value="TAT_signal"/>
</dbReference>
<keyword evidence="4" id="KW-0564">Palmitate</keyword>
<accession>A0ABP6K8E4</accession>
<sequence length="439" mass="47242">MTHQPPLRRRSFLSGMGLAGLSALGVGTLAGCSGGSGGSFGQFTWSTWGGPSEVRRLKEFTEDFNKRHPKIQARLVSVPTDGYRSKLQTQLSGGAAPDVFYANDDLLSRLIRDKTVAPLRSRLEGPGSKSPVKDFSEGLWGAARQEDGEIYGVPVDCNPIVMWFNKSVLADAGVGEEPTRTFESGNWNRDTFQSVAEKIRDNGKSAAAVGSDWLGVYAWLTAGGGKVYDEDSFVAHEDPKSVEAFEWLHEMLESKTFTYIGSLPEGQGQEALFMSNNVGFATGVGRWLLPVISESSGLEYDIVPYPSADGSLPSTPMATAYMAINAKAVKKEEAFQFLTDFVSVAGQRFRLAGAGNAVPSIEGAEDVLAESDTPETVQYWFDLRAKGYSLPIPEARTPGLSDAISRKIDVLWTGGGGNARAALRDIGENANRMITEAGA</sequence>
<evidence type="ECO:0000256" key="4">
    <source>
        <dbReference type="ARBA" id="ARBA00023139"/>
    </source>
</evidence>
<keyword evidence="1" id="KW-1003">Cell membrane</keyword>
<keyword evidence="2" id="KW-0732">Signal</keyword>
<reference evidence="7" key="1">
    <citation type="journal article" date="2019" name="Int. J. Syst. Evol. Microbiol.">
        <title>The Global Catalogue of Microorganisms (GCM) 10K type strain sequencing project: providing services to taxonomists for standard genome sequencing and annotation.</title>
        <authorList>
            <consortium name="The Broad Institute Genomics Platform"/>
            <consortium name="The Broad Institute Genome Sequencing Center for Infectious Disease"/>
            <person name="Wu L."/>
            <person name="Ma J."/>
        </authorList>
    </citation>
    <scope>NUCLEOTIDE SEQUENCE [LARGE SCALE GENOMIC DNA]</scope>
    <source>
        <strain evidence="7">JCM 9088</strain>
    </source>
</reference>
<name>A0ABP6K8E4_9ACTN</name>
<keyword evidence="3" id="KW-0472">Membrane</keyword>
<evidence type="ECO:0000256" key="3">
    <source>
        <dbReference type="ARBA" id="ARBA00023136"/>
    </source>
</evidence>
<dbReference type="EMBL" id="BAAAUD010000104">
    <property type="protein sequence ID" value="GAA2971567.1"/>
    <property type="molecule type" value="Genomic_DNA"/>
</dbReference>
<protein>
    <submittedName>
        <fullName evidence="6">Extracellular solute-binding protein</fullName>
    </submittedName>
</protein>
<proteinExistence type="predicted"/>
<dbReference type="CDD" id="cd13585">
    <property type="entry name" value="PBP2_TMBP_like"/>
    <property type="match status" value="1"/>
</dbReference>